<comment type="caution">
    <text evidence="3">The sequence shown here is derived from an EMBL/GenBank/DDBJ whole genome shotgun (WGS) entry which is preliminary data.</text>
</comment>
<dbReference type="Proteomes" id="UP000027746">
    <property type="component" value="Unassembled WGS sequence"/>
</dbReference>
<dbReference type="Gene3D" id="3.30.9.10">
    <property type="entry name" value="D-Amino Acid Oxidase, subunit A, domain 2"/>
    <property type="match status" value="1"/>
</dbReference>
<dbReference type="OrthoDB" id="9805337at2"/>
<dbReference type="AlphaFoldDB" id="A0A073IYJ1"/>
<dbReference type="SUPFAM" id="SSF51905">
    <property type="entry name" value="FAD/NAD(P)-binding domain"/>
    <property type="match status" value="1"/>
</dbReference>
<dbReference type="PANTHER" id="PTHR13847:SF289">
    <property type="entry name" value="GLYCINE OXIDASE"/>
    <property type="match status" value="1"/>
</dbReference>
<dbReference type="Pfam" id="PF01266">
    <property type="entry name" value="DAO"/>
    <property type="match status" value="1"/>
</dbReference>
<keyword evidence="1" id="KW-0560">Oxidoreductase</keyword>
<accession>A0A073IYJ1</accession>
<evidence type="ECO:0000256" key="1">
    <source>
        <dbReference type="ARBA" id="ARBA00023002"/>
    </source>
</evidence>
<dbReference type="PANTHER" id="PTHR13847">
    <property type="entry name" value="SARCOSINE DEHYDROGENASE-RELATED"/>
    <property type="match status" value="1"/>
</dbReference>
<dbReference type="Gene3D" id="3.50.50.60">
    <property type="entry name" value="FAD/NAD(P)-binding domain"/>
    <property type="match status" value="2"/>
</dbReference>
<feature type="domain" description="FAD dependent oxidoreductase" evidence="2">
    <location>
        <begin position="3"/>
        <end position="391"/>
    </location>
</feature>
<evidence type="ECO:0000313" key="3">
    <source>
        <dbReference type="EMBL" id="KEJ94690.1"/>
    </source>
</evidence>
<dbReference type="RefSeq" id="WP_037929117.1">
    <property type="nucleotide sequence ID" value="NZ_CP054600.1"/>
</dbReference>
<dbReference type="GO" id="GO:0005737">
    <property type="term" value="C:cytoplasm"/>
    <property type="evidence" value="ECO:0007669"/>
    <property type="project" value="TreeGrafter"/>
</dbReference>
<dbReference type="GO" id="GO:0016491">
    <property type="term" value="F:oxidoreductase activity"/>
    <property type="evidence" value="ECO:0007669"/>
    <property type="project" value="UniProtKB-KW"/>
</dbReference>
<evidence type="ECO:0000259" key="2">
    <source>
        <dbReference type="Pfam" id="PF01266"/>
    </source>
</evidence>
<gene>
    <name evidence="3" type="ORF">SUH3_05630</name>
</gene>
<proteinExistence type="predicted"/>
<organism evidence="3 4">
    <name type="scientific">Pseudosulfitobacter pseudonitzschiae</name>
    <dbReference type="NCBI Taxonomy" id="1402135"/>
    <lineage>
        <taxon>Bacteria</taxon>
        <taxon>Pseudomonadati</taxon>
        <taxon>Pseudomonadota</taxon>
        <taxon>Alphaproteobacteria</taxon>
        <taxon>Rhodobacterales</taxon>
        <taxon>Roseobacteraceae</taxon>
        <taxon>Pseudosulfitobacter</taxon>
    </lineage>
</organism>
<sequence>MADFLVLGAGMVGISAALALQAQGHAVRVIDQRGPGEETSHGNAGVIQAEARAPYAMPRDLATLLRYGLGRSNDFRLDPAVLPGSARALLDYFRHSAPARYAQVIPHYAALIARATADHGTLVADAGADALIRRTGLGEIYETAQDFDARAQTATDFAETHGLALRCVAGSDLRTEEPALTRSPAGAIVWDESWSTSDPGALVRAYAKLFEARGGTILQSAVHQITETVTGWRVDRDGGHLSAEHLVVALGPWSPALLKHLGYRVPMVMKRGYHGHYDMQGKLARPYLLADHGVVMSTMARGLRITTGAHLARTTAPQNLAQLTHGAAAAGALVGLNGPVPDSQWQGVRPCLPRMLPMVGRAPRHDKLWFNFGHGHQGLTLGPTTGALLADIVDGRDDALTRALAP</sequence>
<reference evidence="3 4" key="1">
    <citation type="submission" date="2014-01" db="EMBL/GenBank/DDBJ databases">
        <title>Sulfitobacter sp. H3 (MCCC 1A00686) Genome Sequencing.</title>
        <authorList>
            <person name="Lai Q."/>
            <person name="Hong Z."/>
        </authorList>
    </citation>
    <scope>NUCLEOTIDE SEQUENCE [LARGE SCALE GENOMIC DNA]</scope>
    <source>
        <strain evidence="3 4">H3</strain>
    </source>
</reference>
<dbReference type="EMBL" id="JAMD01000011">
    <property type="protein sequence ID" value="KEJ94690.1"/>
    <property type="molecule type" value="Genomic_DNA"/>
</dbReference>
<keyword evidence="4" id="KW-1185">Reference proteome</keyword>
<name>A0A073IYJ1_9RHOB</name>
<protein>
    <submittedName>
        <fullName evidence="3">Amino acid dehydrogenase</fullName>
    </submittedName>
</protein>
<evidence type="ECO:0000313" key="4">
    <source>
        <dbReference type="Proteomes" id="UP000027746"/>
    </source>
</evidence>
<dbReference type="GeneID" id="68871871"/>
<dbReference type="InterPro" id="IPR006076">
    <property type="entry name" value="FAD-dep_OxRdtase"/>
</dbReference>
<dbReference type="InterPro" id="IPR036188">
    <property type="entry name" value="FAD/NAD-bd_sf"/>
</dbReference>